<dbReference type="PROSITE" id="PS51257">
    <property type="entry name" value="PROKAR_LIPOPROTEIN"/>
    <property type="match status" value="1"/>
</dbReference>
<dbReference type="EMBL" id="JAGIZA010000005">
    <property type="protein sequence ID" value="MBP0493317.1"/>
    <property type="molecule type" value="Genomic_DNA"/>
</dbReference>
<proteinExistence type="predicted"/>
<comment type="caution">
    <text evidence="1">The sequence shown here is derived from an EMBL/GenBank/DDBJ whole genome shotgun (WGS) entry which is preliminary data.</text>
</comment>
<sequence>MRAFHLALPFLVLAACSDDRALNDVIPVADRLREPARAAPFEYGRPGWIQGSPARAAGAASEIEAFADAAENDPLWTHPRDPVLLPRLQIARREFREALGVSPRVPSAIAARAFAGATAALNRGDEPGAVAALAPVGGAATLARLSSLPRLPRVEEAAHAVANEVNGRGRNR</sequence>
<gene>
    <name evidence="1" type="ORF">J5Y10_11070</name>
</gene>
<protein>
    <submittedName>
        <fullName evidence="1">Uncharacterized protein</fullName>
    </submittedName>
</protein>
<reference evidence="1" key="1">
    <citation type="submission" date="2021-03" db="EMBL/GenBank/DDBJ databases">
        <authorList>
            <person name="So Y."/>
        </authorList>
    </citation>
    <scope>NUCLEOTIDE SEQUENCE</scope>
    <source>
        <strain evidence="1">SG15</strain>
    </source>
</reference>
<dbReference type="RefSeq" id="WP_209373505.1">
    <property type="nucleotide sequence ID" value="NZ_JAGIZA010000005.1"/>
</dbReference>
<organism evidence="1 2">
    <name type="scientific">Roseomonas indoligenes</name>
    <dbReference type="NCBI Taxonomy" id="2820811"/>
    <lineage>
        <taxon>Bacteria</taxon>
        <taxon>Pseudomonadati</taxon>
        <taxon>Pseudomonadota</taxon>
        <taxon>Alphaproteobacteria</taxon>
        <taxon>Acetobacterales</taxon>
        <taxon>Roseomonadaceae</taxon>
        <taxon>Roseomonas</taxon>
    </lineage>
</organism>
<keyword evidence="2" id="KW-1185">Reference proteome</keyword>
<dbReference type="Proteomes" id="UP000677537">
    <property type="component" value="Unassembled WGS sequence"/>
</dbReference>
<evidence type="ECO:0000313" key="2">
    <source>
        <dbReference type="Proteomes" id="UP000677537"/>
    </source>
</evidence>
<accession>A0A940S7Q6</accession>
<name>A0A940S7Q6_9PROT</name>
<evidence type="ECO:0000313" key="1">
    <source>
        <dbReference type="EMBL" id="MBP0493317.1"/>
    </source>
</evidence>
<dbReference type="AlphaFoldDB" id="A0A940S7Q6"/>